<feature type="region of interest" description="Disordered" evidence="1">
    <location>
        <begin position="194"/>
        <end position="213"/>
    </location>
</feature>
<evidence type="ECO:0000256" key="2">
    <source>
        <dbReference type="SAM" id="SignalP"/>
    </source>
</evidence>
<proteinExistence type="predicted"/>
<organism evidence="3 4">
    <name type="scientific">Cupriavidus basilensis</name>
    <dbReference type="NCBI Taxonomy" id="68895"/>
    <lineage>
        <taxon>Bacteria</taxon>
        <taxon>Pseudomonadati</taxon>
        <taxon>Pseudomonadota</taxon>
        <taxon>Betaproteobacteria</taxon>
        <taxon>Burkholderiales</taxon>
        <taxon>Burkholderiaceae</taxon>
        <taxon>Cupriavidus</taxon>
    </lineage>
</organism>
<feature type="compositionally biased region" description="Low complexity" evidence="1">
    <location>
        <begin position="201"/>
        <end position="213"/>
    </location>
</feature>
<accession>A0ABT6AKF9</accession>
<keyword evidence="2" id="KW-0732">Signal</keyword>
<evidence type="ECO:0000313" key="3">
    <source>
        <dbReference type="EMBL" id="MDF3833080.1"/>
    </source>
</evidence>
<keyword evidence="4" id="KW-1185">Reference proteome</keyword>
<feature type="chain" id="PRO_5047412808" evidence="2">
    <location>
        <begin position="27"/>
        <end position="303"/>
    </location>
</feature>
<dbReference type="Proteomes" id="UP001216674">
    <property type="component" value="Unassembled WGS sequence"/>
</dbReference>
<protein>
    <submittedName>
        <fullName evidence="3">Uncharacterized protein</fullName>
    </submittedName>
</protein>
<sequence length="303" mass="32833">MSLKSRRPLLKLALGASLCLALTAGAAGVGEIGQPAPHIAFETLDYRDELLNRDPALTEAVLAFFGLETGTYFWEDDLVASQAWDGLGQRRSNQVVQLPDGRVLLASMRTLSTGEERTALLADAQGNLQAVALAHLQCGKKCLPHEQRRLTVFLRAGVGQASAEPLVAWGRRDPDPEADAGAPRPVQVEFRTVDPGSAERAAPPAVPAGMPGKVPLYPYSRRARDDNNQRGQAVFLTPHSVAQVAAYYRKLAQSDRQVRWNDGGEAGGVLWFKRGKGEGIVEVSPQRNDPLTRVRIEYSPVAP</sequence>
<dbReference type="PROSITE" id="PS51318">
    <property type="entry name" value="TAT"/>
    <property type="match status" value="1"/>
</dbReference>
<name>A0ABT6AKF9_9BURK</name>
<gene>
    <name evidence="3" type="ORF">P3W85_08975</name>
</gene>
<evidence type="ECO:0000313" key="4">
    <source>
        <dbReference type="Proteomes" id="UP001216674"/>
    </source>
</evidence>
<reference evidence="3 4" key="1">
    <citation type="submission" date="2023-03" db="EMBL/GenBank/DDBJ databases">
        <title>Draft assemblies of triclosan tolerant bacteria isolated from returned activated sludge.</title>
        <authorList>
            <person name="Van Hamelsveld S."/>
        </authorList>
    </citation>
    <scope>NUCLEOTIDE SEQUENCE [LARGE SCALE GENOMIC DNA]</scope>
    <source>
        <strain evidence="3 4">GW210010_S58</strain>
    </source>
</reference>
<dbReference type="EMBL" id="JARJLM010000158">
    <property type="protein sequence ID" value="MDF3833080.1"/>
    <property type="molecule type" value="Genomic_DNA"/>
</dbReference>
<comment type="caution">
    <text evidence="3">The sequence shown here is derived from an EMBL/GenBank/DDBJ whole genome shotgun (WGS) entry which is preliminary data.</text>
</comment>
<evidence type="ECO:0000256" key="1">
    <source>
        <dbReference type="SAM" id="MobiDB-lite"/>
    </source>
</evidence>
<dbReference type="InterPro" id="IPR006311">
    <property type="entry name" value="TAT_signal"/>
</dbReference>
<dbReference type="RefSeq" id="WP_276264519.1">
    <property type="nucleotide sequence ID" value="NZ_JARJLM010000158.1"/>
</dbReference>
<feature type="signal peptide" evidence="2">
    <location>
        <begin position="1"/>
        <end position="26"/>
    </location>
</feature>